<proteinExistence type="predicted"/>
<evidence type="ECO:0000256" key="1">
    <source>
        <dbReference type="ARBA" id="ARBA00004442"/>
    </source>
</evidence>
<dbReference type="EMBL" id="JAUJEB010000001">
    <property type="protein sequence ID" value="MDN5211675.1"/>
    <property type="molecule type" value="Genomic_DNA"/>
</dbReference>
<keyword evidence="7" id="KW-1185">Reference proteome</keyword>
<dbReference type="InterPro" id="IPR006664">
    <property type="entry name" value="OMP_bac"/>
</dbReference>
<dbReference type="InterPro" id="IPR006665">
    <property type="entry name" value="OmpA-like"/>
</dbReference>
<dbReference type="PROSITE" id="PS51123">
    <property type="entry name" value="OMPA_2"/>
    <property type="match status" value="1"/>
</dbReference>
<dbReference type="InterPro" id="IPR019734">
    <property type="entry name" value="TPR_rpt"/>
</dbReference>
<dbReference type="InterPro" id="IPR050330">
    <property type="entry name" value="Bact_OuterMem_StrucFunc"/>
</dbReference>
<dbReference type="Proteomes" id="UP001172083">
    <property type="component" value="Unassembled WGS sequence"/>
</dbReference>
<dbReference type="PANTHER" id="PTHR30329">
    <property type="entry name" value="STATOR ELEMENT OF FLAGELLAR MOTOR COMPLEX"/>
    <property type="match status" value="1"/>
</dbReference>
<protein>
    <submittedName>
        <fullName evidence="6">OmpA family protein</fullName>
    </submittedName>
</protein>
<dbReference type="SUPFAM" id="SSF103088">
    <property type="entry name" value="OmpA-like"/>
    <property type="match status" value="1"/>
</dbReference>
<comment type="caution">
    <text evidence="6">The sequence shown here is derived from an EMBL/GenBank/DDBJ whole genome shotgun (WGS) entry which is preliminary data.</text>
</comment>
<evidence type="ECO:0000313" key="7">
    <source>
        <dbReference type="Proteomes" id="UP001172083"/>
    </source>
</evidence>
<name>A0ABT8L1P7_9BACT</name>
<dbReference type="SUPFAM" id="SSF49464">
    <property type="entry name" value="Carboxypeptidase regulatory domain-like"/>
    <property type="match status" value="1"/>
</dbReference>
<dbReference type="InterPro" id="IPR036737">
    <property type="entry name" value="OmpA-like_sf"/>
</dbReference>
<dbReference type="InterPro" id="IPR011659">
    <property type="entry name" value="WD40"/>
</dbReference>
<evidence type="ECO:0000259" key="5">
    <source>
        <dbReference type="PROSITE" id="PS51123"/>
    </source>
</evidence>
<evidence type="ECO:0000256" key="4">
    <source>
        <dbReference type="PROSITE-ProRule" id="PRU00473"/>
    </source>
</evidence>
<dbReference type="Gene3D" id="1.25.40.10">
    <property type="entry name" value="Tetratricopeptide repeat domain"/>
    <property type="match status" value="1"/>
</dbReference>
<dbReference type="Pfam" id="PF07676">
    <property type="entry name" value="PD40"/>
    <property type="match status" value="1"/>
</dbReference>
<dbReference type="InterPro" id="IPR011990">
    <property type="entry name" value="TPR-like_helical_dom_sf"/>
</dbReference>
<dbReference type="InterPro" id="IPR008969">
    <property type="entry name" value="CarboxyPept-like_regulatory"/>
</dbReference>
<dbReference type="CDD" id="cd07185">
    <property type="entry name" value="OmpA_C-like"/>
    <property type="match status" value="1"/>
</dbReference>
<comment type="subcellular location">
    <subcellularLocation>
        <location evidence="1">Cell outer membrane</location>
    </subcellularLocation>
</comment>
<dbReference type="RefSeq" id="WP_346757005.1">
    <property type="nucleotide sequence ID" value="NZ_JAUJEB010000001.1"/>
</dbReference>
<dbReference type="SUPFAM" id="SSF82171">
    <property type="entry name" value="DPP6 N-terminal domain-like"/>
    <property type="match status" value="1"/>
</dbReference>
<organism evidence="6 7">
    <name type="scientific">Agaribacillus aureus</name>
    <dbReference type="NCBI Taxonomy" id="3051825"/>
    <lineage>
        <taxon>Bacteria</taxon>
        <taxon>Pseudomonadati</taxon>
        <taxon>Bacteroidota</taxon>
        <taxon>Cytophagia</taxon>
        <taxon>Cytophagales</taxon>
        <taxon>Splendidivirgaceae</taxon>
        <taxon>Agaribacillus</taxon>
    </lineage>
</organism>
<dbReference type="SUPFAM" id="SSF48452">
    <property type="entry name" value="TPR-like"/>
    <property type="match status" value="1"/>
</dbReference>
<sequence>MIDKKYILFLLLQAFALMVLAQKSLVSKGDYHFSRLEYKDAAMVYEEALLEKEDFIVYLKLAHCYIKLNQPAKTELWYKKALKSKPLKSEDKFNLAIALTKNGKYDEAVYWFDIYHQERPDDSRALNYLKSLNNLNSFYVNARQFKINNLTINTPQADFSPTYYENGIIFVSGRKQSIWQENLHLWDQTPFLDLYYWEFGSQEVDNFSKILNTNVHEGPGTFYQNEEYLLFTRNNYFKGKAKEGKDGIVKLNIYQVQRQPGKWGKIKKMPFNHDDYSVGHPTVDPVTGTLYFVSDMPGGFGGTDLYYANRLENGNWSQPVNLGPKVNSEGNEMFPFIHQGKVLYFASDGLGGLGGLDIFEAHFDTKQQALWVKNLGSPLNSSGDDFGLILNEDKSSGYFTSDRSGGKGHDDIYAVQLLKKHVKIVGIVIDKYSRERLPDTRLKVMEGNIENNYLLTNREGYFEFTVEPEKLYRLVFKKLEYLTTKDSISTVDVKPGQVIKLEVPMEKSDFIVNAKTIKKNNHLPINESIRVTLLNKTSGHTDLLSSDPDGEIELSLKPNSEYLLKAEKENYFTMTERFSTRGLDKPKTFEFEFPMQEIVLDKPIKIENIYYDYDKWFIRQDALPELDKIFQLLLDNPALKIQLSSHTDARGRSDYNLELSQKRAESVVNYLVSRGIGADRLIAKGYGESALLNYCGGFVECDEADHQINRRTEFMVIGKIPRKKS</sequence>
<evidence type="ECO:0000256" key="2">
    <source>
        <dbReference type="ARBA" id="ARBA00023136"/>
    </source>
</evidence>
<reference evidence="6" key="1">
    <citation type="submission" date="2023-06" db="EMBL/GenBank/DDBJ databases">
        <title>Genomic of Agaribacillus aureum.</title>
        <authorList>
            <person name="Wang G."/>
        </authorList>
    </citation>
    <scope>NUCLEOTIDE SEQUENCE</scope>
    <source>
        <strain evidence="6">BMA12</strain>
    </source>
</reference>
<gene>
    <name evidence="6" type="ORF">QQ020_06425</name>
</gene>
<dbReference type="PRINTS" id="PR01021">
    <property type="entry name" value="OMPADOMAIN"/>
</dbReference>
<keyword evidence="3" id="KW-0998">Cell outer membrane</keyword>
<keyword evidence="2 4" id="KW-0472">Membrane</keyword>
<evidence type="ECO:0000256" key="3">
    <source>
        <dbReference type="ARBA" id="ARBA00023237"/>
    </source>
</evidence>
<dbReference type="PANTHER" id="PTHR30329:SF21">
    <property type="entry name" value="LIPOPROTEIN YIAD-RELATED"/>
    <property type="match status" value="1"/>
</dbReference>
<dbReference type="Gene3D" id="3.30.1330.60">
    <property type="entry name" value="OmpA-like domain"/>
    <property type="match status" value="1"/>
</dbReference>
<dbReference type="SMART" id="SM00028">
    <property type="entry name" value="TPR"/>
    <property type="match status" value="2"/>
</dbReference>
<accession>A0ABT8L1P7</accession>
<dbReference type="Pfam" id="PF00691">
    <property type="entry name" value="OmpA"/>
    <property type="match status" value="1"/>
</dbReference>
<evidence type="ECO:0000313" key="6">
    <source>
        <dbReference type="EMBL" id="MDN5211675.1"/>
    </source>
</evidence>
<feature type="domain" description="OmpA-like" evidence="5">
    <location>
        <begin position="598"/>
        <end position="720"/>
    </location>
</feature>